<dbReference type="Proteomes" id="UP000094236">
    <property type="component" value="Unassembled WGS sequence"/>
</dbReference>
<dbReference type="OrthoDB" id="1932312at2759"/>
<name>A0A1E4U103_PACTA</name>
<organism evidence="1 2">
    <name type="scientific">Pachysolen tannophilus NRRL Y-2460</name>
    <dbReference type="NCBI Taxonomy" id="669874"/>
    <lineage>
        <taxon>Eukaryota</taxon>
        <taxon>Fungi</taxon>
        <taxon>Dikarya</taxon>
        <taxon>Ascomycota</taxon>
        <taxon>Saccharomycotina</taxon>
        <taxon>Pichiomycetes</taxon>
        <taxon>Pachysolenaceae</taxon>
        <taxon>Pachysolen</taxon>
    </lineage>
</organism>
<protein>
    <recommendedName>
        <fullName evidence="3">LisH domain-containing protein</fullName>
    </recommendedName>
</protein>
<dbReference type="STRING" id="669874.A0A1E4U103"/>
<evidence type="ECO:0000313" key="2">
    <source>
        <dbReference type="Proteomes" id="UP000094236"/>
    </source>
</evidence>
<accession>A0A1E4U103</accession>
<dbReference type="SMART" id="SM00320">
    <property type="entry name" value="WD40"/>
    <property type="match status" value="3"/>
</dbReference>
<dbReference type="SUPFAM" id="SSF50978">
    <property type="entry name" value="WD40 repeat-like"/>
    <property type="match status" value="1"/>
</dbReference>
<dbReference type="EMBL" id="KV454011">
    <property type="protein sequence ID" value="ODV97608.1"/>
    <property type="molecule type" value="Genomic_DNA"/>
</dbReference>
<dbReference type="Gene3D" id="2.130.10.10">
    <property type="entry name" value="YVTN repeat-like/Quinoprotein amine dehydrogenase"/>
    <property type="match status" value="2"/>
</dbReference>
<dbReference type="InterPro" id="IPR015943">
    <property type="entry name" value="WD40/YVTN_repeat-like_dom_sf"/>
</dbReference>
<keyword evidence="2" id="KW-1185">Reference proteome</keyword>
<dbReference type="AlphaFoldDB" id="A0A1E4U103"/>
<sequence length="517" mass="57796">MTLEQNGLDDHIQLLVAQYLQANRHTKTLKQFEIEVDRPLSSHLAAEDVCGVGGKAILEESLESIIRDRMNFIKAGSTERDISNFSNEIHTPAQKALIEKNGLEILKWTLPYPNRVGQIDAGNGNSLVIHSSFVKMKIASQTVFVALFSMSNKTLLMIDLITKTPLMTYSNLHGNSVVGRIAIGIDGTNFIISCGMDGKAILCSIDGNYQLEKISEIQLHQRLVTSLKYLYINDEEYYLCSIGWDFKVKVHKLNVKNGTWEVIGYNRLLTNGTCMETFWFPTFNNIKYPLIIVGRLDSSLLSYFIIDERDKKLIQICSLSLNDSEFNNHSFHPTSMVITKTTDNNKFLITVGTNHIPYMRIITILLPDIQELINENPIISNEQNSIIMADISKKLSQIALTSSNEQSFANASSIPIIRNITVSNLNSLSPQDKYSNGIIISRSSLGKNGIYIAGDDGKIRGLDLKDGHIIELKGKTHEGRMKSMLLGEIDGIGEIIVSCGAIDKTIKIWECDSFELN</sequence>
<dbReference type="InterPro" id="IPR001680">
    <property type="entry name" value="WD40_rpt"/>
</dbReference>
<gene>
    <name evidence="1" type="ORF">PACTADRAFT_47496</name>
</gene>
<evidence type="ECO:0008006" key="3">
    <source>
        <dbReference type="Google" id="ProtNLM"/>
    </source>
</evidence>
<dbReference type="InterPro" id="IPR036322">
    <property type="entry name" value="WD40_repeat_dom_sf"/>
</dbReference>
<reference evidence="2" key="1">
    <citation type="submission" date="2016-05" db="EMBL/GenBank/DDBJ databases">
        <title>Comparative genomics of biotechnologically important yeasts.</title>
        <authorList>
            <consortium name="DOE Joint Genome Institute"/>
            <person name="Riley R."/>
            <person name="Haridas S."/>
            <person name="Wolfe K.H."/>
            <person name="Lopes M.R."/>
            <person name="Hittinger C.T."/>
            <person name="Goker M."/>
            <person name="Salamov A."/>
            <person name="Wisecaver J."/>
            <person name="Long T.M."/>
            <person name="Aerts A.L."/>
            <person name="Barry K."/>
            <person name="Choi C."/>
            <person name="Clum A."/>
            <person name="Coughlan A.Y."/>
            <person name="Deshpande S."/>
            <person name="Douglass A.P."/>
            <person name="Hanson S.J."/>
            <person name="Klenk H.-P."/>
            <person name="Labutti K."/>
            <person name="Lapidus A."/>
            <person name="Lindquist E."/>
            <person name="Lipzen A."/>
            <person name="Meier-Kolthoff J.P."/>
            <person name="Ohm R.A."/>
            <person name="Otillar R.P."/>
            <person name="Pangilinan J."/>
            <person name="Peng Y."/>
            <person name="Rokas A."/>
            <person name="Rosa C.A."/>
            <person name="Scheuner C."/>
            <person name="Sibirny A.A."/>
            <person name="Slot J.C."/>
            <person name="Stielow J.B."/>
            <person name="Sun H."/>
            <person name="Kurtzman C.P."/>
            <person name="Blackwell M."/>
            <person name="Grigoriev I.V."/>
            <person name="Jeffries T.W."/>
        </authorList>
    </citation>
    <scope>NUCLEOTIDE SEQUENCE [LARGE SCALE GENOMIC DNA]</scope>
    <source>
        <strain evidence="2">NRRL Y-2460</strain>
    </source>
</reference>
<evidence type="ECO:0000313" key="1">
    <source>
        <dbReference type="EMBL" id="ODV97608.1"/>
    </source>
</evidence>
<proteinExistence type="predicted"/>